<keyword evidence="2 4" id="KW-0560">Oxidoreductase</keyword>
<evidence type="ECO:0000313" key="4">
    <source>
        <dbReference type="EMBL" id="VYT46431.1"/>
    </source>
</evidence>
<dbReference type="EMBL" id="CACRTF010000017">
    <property type="protein sequence ID" value="VYT46431.1"/>
    <property type="molecule type" value="Genomic_DNA"/>
</dbReference>
<dbReference type="Pfam" id="PF07992">
    <property type="entry name" value="Pyr_redox_2"/>
    <property type="match status" value="1"/>
</dbReference>
<dbReference type="SUPFAM" id="SSF51905">
    <property type="entry name" value="FAD/NAD(P)-binding domain"/>
    <property type="match status" value="1"/>
</dbReference>
<dbReference type="InterPro" id="IPR050097">
    <property type="entry name" value="Ferredoxin-NADP_redctase_2"/>
</dbReference>
<dbReference type="InterPro" id="IPR036188">
    <property type="entry name" value="FAD/NAD-bd_sf"/>
</dbReference>
<evidence type="ECO:0000256" key="2">
    <source>
        <dbReference type="ARBA" id="ARBA00023002"/>
    </source>
</evidence>
<proteinExistence type="predicted"/>
<name>A0A6N2WXC9_9FIRM</name>
<dbReference type="RefSeq" id="WP_024726158.1">
    <property type="nucleotide sequence ID" value="NZ_CACRTF010000017.1"/>
</dbReference>
<evidence type="ECO:0000256" key="1">
    <source>
        <dbReference type="ARBA" id="ARBA00022630"/>
    </source>
</evidence>
<evidence type="ECO:0000259" key="3">
    <source>
        <dbReference type="Pfam" id="PF07992"/>
    </source>
</evidence>
<gene>
    <name evidence="4" type="primary">trxB_5</name>
    <name evidence="4" type="ORF">CBLFYP116_04098</name>
</gene>
<sequence length="308" mass="32445">MFTDYDVIIIGSGCAGLAAGIYAARGGYETCILEKGAMGGEMMNRQLIENYPGFAEGVMGPDLASQMLEQADKAGAGVETGEVVSIQDKGNYKVVKTTDDSYTCKGIILASGSHPRLLNVPGEKELSAKGVFYCATCDGAQCAGKPVVVAGAGDSGLTEALLLEKLGCTVTVVEFMEQPKASQVLINRVDENPNIELICNTQIVGINGNEWVNGVEVEDRASGARRILDVQGIYIRIGLLPNTTYAESSLELTPNGYVVVDGNMKTSVDGIYAAGDIRANSPAQMSTAVGDGVVAYMNLNRYLSTLTD</sequence>
<dbReference type="GO" id="GO:0004791">
    <property type="term" value="F:thioredoxin-disulfide reductase (NADPH) activity"/>
    <property type="evidence" value="ECO:0007669"/>
    <property type="project" value="UniProtKB-EC"/>
</dbReference>
<dbReference type="Gene3D" id="3.50.50.60">
    <property type="entry name" value="FAD/NAD(P)-binding domain"/>
    <property type="match status" value="2"/>
</dbReference>
<dbReference type="AlphaFoldDB" id="A0A6N2WXC9"/>
<dbReference type="PANTHER" id="PTHR48105">
    <property type="entry name" value="THIOREDOXIN REDUCTASE 1-RELATED-RELATED"/>
    <property type="match status" value="1"/>
</dbReference>
<dbReference type="PRINTS" id="PR00368">
    <property type="entry name" value="FADPNR"/>
</dbReference>
<dbReference type="InterPro" id="IPR023753">
    <property type="entry name" value="FAD/NAD-binding_dom"/>
</dbReference>
<feature type="domain" description="FAD/NAD(P)-binding" evidence="3">
    <location>
        <begin position="5"/>
        <end position="292"/>
    </location>
</feature>
<accession>A0A6N2WXC9</accession>
<dbReference type="EC" id="1.8.1.9" evidence="4"/>
<dbReference type="PRINTS" id="PR00469">
    <property type="entry name" value="PNDRDTASEII"/>
</dbReference>
<keyword evidence="1" id="KW-0285">Flavoprotein</keyword>
<reference evidence="4" key="1">
    <citation type="submission" date="2019-11" db="EMBL/GenBank/DDBJ databases">
        <authorList>
            <person name="Feng L."/>
        </authorList>
    </citation>
    <scope>NUCLEOTIDE SEQUENCE</scope>
    <source>
        <strain evidence="4">CbolteaeLFYP116</strain>
    </source>
</reference>
<organism evidence="4">
    <name type="scientific">Enterocloster bolteae</name>
    <dbReference type="NCBI Taxonomy" id="208479"/>
    <lineage>
        <taxon>Bacteria</taxon>
        <taxon>Bacillati</taxon>
        <taxon>Bacillota</taxon>
        <taxon>Clostridia</taxon>
        <taxon>Lachnospirales</taxon>
        <taxon>Lachnospiraceae</taxon>
        <taxon>Enterocloster</taxon>
    </lineage>
</organism>
<protein>
    <submittedName>
        <fullName evidence="4">Thioredoxin reductase</fullName>
        <ecNumber evidence="4">1.8.1.9</ecNumber>
    </submittedName>
</protein>